<dbReference type="Proteomes" id="UP000218282">
    <property type="component" value="Unassembled WGS sequence"/>
</dbReference>
<protein>
    <recommendedName>
        <fullName evidence="5">BspA family leucine-rich repeat surface protein</fullName>
    </recommendedName>
</protein>
<keyword evidence="2" id="KW-0732">Signal</keyword>
<name>A0A2A5RW38_9LACT</name>
<dbReference type="InterPro" id="IPR032675">
    <property type="entry name" value="LRR_dom_sf"/>
</dbReference>
<evidence type="ECO:0008006" key="5">
    <source>
        <dbReference type="Google" id="ProtNLM"/>
    </source>
</evidence>
<sequence>MKKNKLFTLFSLTLLSLGTPLTSIAQAVVISQDTTAITTAVNDKTENTPNQETEPVPTDEDKTGQDEADSVIADQENSEKQETEPEATEEPKNETSTPSDKKPRAGNSGNLKNDGLTWGDAPWAFDPNTGILTINSGTLDNRENAPWNRSDNFKINVDQIKKIIFTGKTKAPKSCLDLFANLTSLKEIVGLTNFDTSEVNNMAGMFRNCTSLTNLDMSKFSTSTANNMNGMFRNCTALTSLDLSNFDTSNVTTLQIMFSQCKSLKNLNLSSFNTANVTRMDSMFRDCNALEALDLSSFSTANVTRMDNMFAQCRKLKSLNVSNFDTAKVTNMTYMFYQCGSLINLDLLSFNTPNVTNMDNIFYKCSSLKSLDLSKFDTTKLTNMEDMFSGCQSLLNLDLSSFRTSKVTNMNKMFANCKSLETLDISGFNTRVYDSYKQTTMIDMFAGASPYSVTFGNDFQFPSTMTSPNVTNFSLSPPPRNKLLEEGLYSTGLVVEKNGKSAPFSTVKDFIASSRWNPIKSGTYMFETKPIKWGDARCSYDSNSRTLTVNSGDLYGKQPWSTLGVTNEVKKIVFTGKNKITWLNMPDAGVFPGLSQLTEIIGLENLDVSALTNFSNMFSGCSSLKSLNLSSFDTTRLQTSYPPLTNMFKGCSSLSSITLGDNFLFSPFINSPNSDPFLPNPIALNSWEKSTGKWIREDGNSKAYSPNDFMANYGKGDLTAGTYIAEVIPTKWGDALWTFDAKTGSLTVNSGTLEAGPTTSPWKRTDGQEIDASRIRKIIFTGNTQAPENSDSLFSGLSNLTEIVNLTNLDTSKVTDMSHMFIGCNSLKTLDLSNFNTSNVTKTEWMFQDCASLTELNLKSFDTSKLTKMWMMFSGCASLTSLDLSNFDTKHVVTMGKLFYDCSSLTSVNLSNFDTSQVTHMGQMFQDCTSLTSLDLSSFDTGNVTTMQKLFKNTPLSSLTLGVKFTSMGDDADLPIPTAINEGEQLTGNWIRKDGKSKAYSPANFMANYGKGDLTAGTYVGELISSGAILETNVSFSTDSGKTVATTAVIGDQLQATLTVKHSDKSPTDATANTVKLSTISLLTDAWALSPTVTVTTFDQTGKQTASKAQTIKDNELSLPSLPFGSYVEITLTGTAWEKAYAISGGNYRYTLSHQSQSGMQKVETSDNFIINSGAFGFKSVPNISFKDNILPTKSNQIIDRKDPDYAISVTDYRGTRLPDGVTAKPDRLNWEITATASPFKDAAGKTIKLSTMAISFTKAIGQTTELGADAILISSHDVTGETAKQHNLTKLSWAKELGFKVVVHNRTDLDTTKYTADVDFDLRTAP</sequence>
<dbReference type="PANTHER" id="PTHR45661:SF3">
    <property type="entry name" value="IG-LIKE DOMAIN-CONTAINING PROTEIN"/>
    <property type="match status" value="1"/>
</dbReference>
<dbReference type="Pfam" id="PF03382">
    <property type="entry name" value="DUF285"/>
    <property type="match status" value="5"/>
</dbReference>
<dbReference type="Gene3D" id="3.80.10.10">
    <property type="entry name" value="Ribonuclease Inhibitor"/>
    <property type="match status" value="4"/>
</dbReference>
<evidence type="ECO:0000313" key="3">
    <source>
        <dbReference type="EMBL" id="PCS05441.1"/>
    </source>
</evidence>
<comment type="caution">
    <text evidence="3">The sequence shown here is derived from an EMBL/GenBank/DDBJ whole genome shotgun (WGS) entry which is preliminary data.</text>
</comment>
<gene>
    <name evidence="3" type="ORF">RU86_GL000820</name>
</gene>
<dbReference type="NCBIfam" id="TIGR02167">
    <property type="entry name" value="Liste_lipo_26"/>
    <property type="match status" value="17"/>
</dbReference>
<feature type="chain" id="PRO_5012065722" description="BspA family leucine-rich repeat surface protein" evidence="2">
    <location>
        <begin position="28"/>
        <end position="1327"/>
    </location>
</feature>
<evidence type="ECO:0000313" key="4">
    <source>
        <dbReference type="Proteomes" id="UP000218282"/>
    </source>
</evidence>
<feature type="signal peptide" evidence="2">
    <location>
        <begin position="1"/>
        <end position="27"/>
    </location>
</feature>
<dbReference type="InterPro" id="IPR053139">
    <property type="entry name" value="Surface_bspA-like"/>
</dbReference>
<dbReference type="InterPro" id="IPR011889">
    <property type="entry name" value="Liste_lipo_26"/>
</dbReference>
<proteinExistence type="predicted"/>
<reference evidence="3 4" key="1">
    <citation type="submission" date="2014-12" db="EMBL/GenBank/DDBJ databases">
        <title>Draft genome sequences of 10 type strains of Lactococcus.</title>
        <authorList>
            <person name="Sun Z."/>
            <person name="Zhong Z."/>
            <person name="Liu W."/>
            <person name="Zhang W."/>
            <person name="Zhang H."/>
        </authorList>
    </citation>
    <scope>NUCLEOTIDE SEQUENCE [LARGE SCALE GENOMIC DNA]</scope>
    <source>
        <strain evidence="3 4">DSM 6634</strain>
    </source>
</reference>
<dbReference type="EMBL" id="JXJW01000017">
    <property type="protein sequence ID" value="PCS05441.1"/>
    <property type="molecule type" value="Genomic_DNA"/>
</dbReference>
<keyword evidence="4" id="KW-1185">Reference proteome</keyword>
<organism evidence="3 4">
    <name type="scientific">Pseudolactococcus piscium</name>
    <dbReference type="NCBI Taxonomy" id="1364"/>
    <lineage>
        <taxon>Bacteria</taxon>
        <taxon>Bacillati</taxon>
        <taxon>Bacillota</taxon>
        <taxon>Bacilli</taxon>
        <taxon>Lactobacillales</taxon>
        <taxon>Streptococcaceae</taxon>
        <taxon>Pseudolactococcus</taxon>
    </lineage>
</organism>
<evidence type="ECO:0000256" key="1">
    <source>
        <dbReference type="SAM" id="MobiDB-lite"/>
    </source>
</evidence>
<accession>A0A2A5RW38</accession>
<feature type="compositionally biased region" description="Basic and acidic residues" evidence="1">
    <location>
        <begin position="77"/>
        <end position="103"/>
    </location>
</feature>
<dbReference type="InterPro" id="IPR005046">
    <property type="entry name" value="DUF285"/>
</dbReference>
<evidence type="ECO:0000256" key="2">
    <source>
        <dbReference type="SAM" id="SignalP"/>
    </source>
</evidence>
<feature type="region of interest" description="Disordered" evidence="1">
    <location>
        <begin position="40"/>
        <end position="118"/>
    </location>
</feature>
<dbReference type="RefSeq" id="WP_096814993.1">
    <property type="nucleotide sequence ID" value="NZ_JXJW01000017.1"/>
</dbReference>
<feature type="compositionally biased region" description="Polar residues" evidence="1">
    <location>
        <begin position="40"/>
        <end position="53"/>
    </location>
</feature>
<dbReference type="SUPFAM" id="SSF52058">
    <property type="entry name" value="L domain-like"/>
    <property type="match status" value="2"/>
</dbReference>
<dbReference type="PANTHER" id="PTHR45661">
    <property type="entry name" value="SURFACE ANTIGEN"/>
    <property type="match status" value="1"/>
</dbReference>